<comment type="subcellular location">
    <subcellularLocation>
        <location evidence="1">Cell membrane</location>
        <topology evidence="1">Multi-pass membrane protein</topology>
    </subcellularLocation>
</comment>
<dbReference type="Proteomes" id="UP000812440">
    <property type="component" value="Chromosome 7"/>
</dbReference>
<dbReference type="OrthoDB" id="8576531at2759"/>
<dbReference type="EMBL" id="JAACNH010000008">
    <property type="protein sequence ID" value="KAG8433893.1"/>
    <property type="molecule type" value="Genomic_DNA"/>
</dbReference>
<reference evidence="13" key="1">
    <citation type="thesis" date="2020" institute="ProQuest LLC" country="789 East Eisenhower Parkway, Ann Arbor, MI, USA">
        <title>Comparative Genomics and Chromosome Evolution.</title>
        <authorList>
            <person name="Mudd A.B."/>
        </authorList>
    </citation>
    <scope>NUCLEOTIDE SEQUENCE</scope>
    <source>
        <strain evidence="13">Female2</strain>
        <tissue evidence="13">Blood</tissue>
    </source>
</reference>
<keyword evidence="3 9" id="KW-0812">Transmembrane</keyword>
<accession>A0A8T2IQ62</accession>
<feature type="transmembrane region" description="Helical" evidence="11">
    <location>
        <begin position="80"/>
        <end position="99"/>
    </location>
</feature>
<evidence type="ECO:0000256" key="11">
    <source>
        <dbReference type="SAM" id="Phobius"/>
    </source>
</evidence>
<evidence type="ECO:0000313" key="14">
    <source>
        <dbReference type="Proteomes" id="UP000812440"/>
    </source>
</evidence>
<dbReference type="GO" id="GO:0019957">
    <property type="term" value="F:C-C chemokine binding"/>
    <property type="evidence" value="ECO:0007669"/>
    <property type="project" value="TreeGrafter"/>
</dbReference>
<evidence type="ECO:0000259" key="12">
    <source>
        <dbReference type="PROSITE" id="PS50262"/>
    </source>
</evidence>
<feature type="transmembrane region" description="Helical" evidence="11">
    <location>
        <begin position="119"/>
        <end position="137"/>
    </location>
</feature>
<feature type="transmembrane region" description="Helical" evidence="11">
    <location>
        <begin position="250"/>
        <end position="271"/>
    </location>
</feature>
<evidence type="ECO:0000256" key="5">
    <source>
        <dbReference type="ARBA" id="ARBA00023040"/>
    </source>
</evidence>
<name>A0A8T2IQ62_9PIPI</name>
<evidence type="ECO:0000256" key="9">
    <source>
        <dbReference type="RuleBase" id="RU000688"/>
    </source>
</evidence>
<evidence type="ECO:0000256" key="8">
    <source>
        <dbReference type="ARBA" id="ARBA00023224"/>
    </source>
</evidence>
<evidence type="ECO:0000256" key="2">
    <source>
        <dbReference type="ARBA" id="ARBA00022475"/>
    </source>
</evidence>
<dbReference type="PANTHER" id="PTHR10489:SF947">
    <property type="entry name" value="C-X-C CHEMOKINE RECEPTOR TYPE 3-2"/>
    <property type="match status" value="1"/>
</dbReference>
<keyword evidence="14" id="KW-1185">Reference proteome</keyword>
<dbReference type="Pfam" id="PF00001">
    <property type="entry name" value="7tm_1"/>
    <property type="match status" value="1"/>
</dbReference>
<dbReference type="GO" id="GO:0007204">
    <property type="term" value="P:positive regulation of cytosolic calcium ion concentration"/>
    <property type="evidence" value="ECO:0007669"/>
    <property type="project" value="TreeGrafter"/>
</dbReference>
<dbReference type="InterPro" id="IPR000355">
    <property type="entry name" value="Chemokine_rcpt"/>
</dbReference>
<dbReference type="InterPro" id="IPR050119">
    <property type="entry name" value="CCR1-9-like"/>
</dbReference>
<dbReference type="CDD" id="cd14984">
    <property type="entry name" value="7tmA_Chemokine_R"/>
    <property type="match status" value="1"/>
</dbReference>
<dbReference type="GO" id="GO:0006955">
    <property type="term" value="P:immune response"/>
    <property type="evidence" value="ECO:0007669"/>
    <property type="project" value="TreeGrafter"/>
</dbReference>
<evidence type="ECO:0000313" key="13">
    <source>
        <dbReference type="EMBL" id="KAG8433893.1"/>
    </source>
</evidence>
<dbReference type="AlphaFoldDB" id="A0A8T2IQ62"/>
<evidence type="ECO:0000256" key="7">
    <source>
        <dbReference type="ARBA" id="ARBA00023170"/>
    </source>
</evidence>
<dbReference type="SUPFAM" id="SSF81321">
    <property type="entry name" value="Family A G protein-coupled receptor-like"/>
    <property type="match status" value="1"/>
</dbReference>
<keyword evidence="6 11" id="KW-0472">Membrane</keyword>
<evidence type="ECO:0000256" key="1">
    <source>
        <dbReference type="ARBA" id="ARBA00004651"/>
    </source>
</evidence>
<feature type="domain" description="G-protein coupled receptors family 1 profile" evidence="12">
    <location>
        <begin position="60"/>
        <end position="312"/>
    </location>
</feature>
<dbReference type="GO" id="GO:0009897">
    <property type="term" value="C:external side of plasma membrane"/>
    <property type="evidence" value="ECO:0007669"/>
    <property type="project" value="TreeGrafter"/>
</dbReference>
<sequence>METYTKAESNDDFSGDYEIPTGFPQIPEGYSPCKYDLTNRFNQWFFPVTFLLVFALGLVGNGLVLYVLKSRRFPWHLADHYLFQLTISDLLLGLTLPFWATQYAYGWVFGQTPCKMLGALFSINMYSSIFFLACIGLNRYFSIVHAVELHKKQKPIHTFLICVFVWVTSFLLSVQEFYFRDVDYVKQMGTFVCHYKFQPENAAVWRITLRFVNLSLGFLVPMFLMLFFYCRIFCTLRRSRHGHSYRSQTVIVVLLLVFLICWGPYNVLLLIDSLQRIGLIAPDCALYRQLDLGLAITESLGLSHVCLNPLVYAFVGVKFRSELYLLSTRRSRQARPSASSKEDTVITENNNSYSRVF</sequence>
<gene>
    <name evidence="13" type="ORF">GDO86_012314</name>
</gene>
<feature type="transmembrane region" description="Helical" evidence="11">
    <location>
        <begin position="44"/>
        <end position="68"/>
    </location>
</feature>
<feature type="compositionally biased region" description="Polar residues" evidence="10">
    <location>
        <begin position="346"/>
        <end position="357"/>
    </location>
</feature>
<proteinExistence type="inferred from homology"/>
<keyword evidence="5 9" id="KW-0297">G-protein coupled receptor</keyword>
<dbReference type="GO" id="GO:0016493">
    <property type="term" value="F:C-C chemokine receptor activity"/>
    <property type="evidence" value="ECO:0007669"/>
    <property type="project" value="TreeGrafter"/>
</dbReference>
<dbReference type="GO" id="GO:0060326">
    <property type="term" value="P:cell chemotaxis"/>
    <property type="evidence" value="ECO:0007669"/>
    <property type="project" value="TreeGrafter"/>
</dbReference>
<dbReference type="PANTHER" id="PTHR10489">
    <property type="entry name" value="CELL ADHESION MOLECULE"/>
    <property type="match status" value="1"/>
</dbReference>
<evidence type="ECO:0000256" key="4">
    <source>
        <dbReference type="ARBA" id="ARBA00022989"/>
    </source>
</evidence>
<dbReference type="PROSITE" id="PS50262">
    <property type="entry name" value="G_PROTEIN_RECEP_F1_2"/>
    <property type="match status" value="1"/>
</dbReference>
<organism evidence="13 14">
    <name type="scientific">Hymenochirus boettgeri</name>
    <name type="common">Congo dwarf clawed frog</name>
    <dbReference type="NCBI Taxonomy" id="247094"/>
    <lineage>
        <taxon>Eukaryota</taxon>
        <taxon>Metazoa</taxon>
        <taxon>Chordata</taxon>
        <taxon>Craniata</taxon>
        <taxon>Vertebrata</taxon>
        <taxon>Euteleostomi</taxon>
        <taxon>Amphibia</taxon>
        <taxon>Batrachia</taxon>
        <taxon>Anura</taxon>
        <taxon>Pipoidea</taxon>
        <taxon>Pipidae</taxon>
        <taxon>Pipinae</taxon>
        <taxon>Hymenochirus</taxon>
    </lineage>
</organism>
<dbReference type="Gene3D" id="1.20.1070.10">
    <property type="entry name" value="Rhodopsin 7-helix transmembrane proteins"/>
    <property type="match status" value="1"/>
</dbReference>
<comment type="caution">
    <text evidence="13">The sequence shown here is derived from an EMBL/GenBank/DDBJ whole genome shotgun (WGS) entry which is preliminary data.</text>
</comment>
<dbReference type="PRINTS" id="PR00657">
    <property type="entry name" value="CCCHEMOKINER"/>
</dbReference>
<dbReference type="PROSITE" id="PS00237">
    <property type="entry name" value="G_PROTEIN_RECEP_F1_1"/>
    <property type="match status" value="1"/>
</dbReference>
<keyword evidence="7 9" id="KW-0675">Receptor</keyword>
<feature type="transmembrane region" description="Helical" evidence="11">
    <location>
        <begin position="158"/>
        <end position="179"/>
    </location>
</feature>
<evidence type="ECO:0000256" key="6">
    <source>
        <dbReference type="ARBA" id="ARBA00023136"/>
    </source>
</evidence>
<protein>
    <recommendedName>
        <fullName evidence="12">G-protein coupled receptors family 1 profile domain-containing protein</fullName>
    </recommendedName>
</protein>
<dbReference type="GO" id="GO:0019722">
    <property type="term" value="P:calcium-mediated signaling"/>
    <property type="evidence" value="ECO:0007669"/>
    <property type="project" value="TreeGrafter"/>
</dbReference>
<comment type="similarity">
    <text evidence="9">Belongs to the G-protein coupled receptor 1 family.</text>
</comment>
<dbReference type="InterPro" id="IPR017452">
    <property type="entry name" value="GPCR_Rhodpsn_7TM"/>
</dbReference>
<keyword evidence="8 9" id="KW-0807">Transducer</keyword>
<feature type="transmembrane region" description="Helical" evidence="11">
    <location>
        <begin position="207"/>
        <end position="229"/>
    </location>
</feature>
<evidence type="ECO:0000256" key="3">
    <source>
        <dbReference type="ARBA" id="ARBA00022692"/>
    </source>
</evidence>
<feature type="region of interest" description="Disordered" evidence="10">
    <location>
        <begin position="335"/>
        <end position="357"/>
    </location>
</feature>
<dbReference type="InterPro" id="IPR000276">
    <property type="entry name" value="GPCR_Rhodpsn"/>
</dbReference>
<keyword evidence="2" id="KW-1003">Cell membrane</keyword>
<evidence type="ECO:0000256" key="10">
    <source>
        <dbReference type="SAM" id="MobiDB-lite"/>
    </source>
</evidence>
<dbReference type="PRINTS" id="PR00237">
    <property type="entry name" value="GPCRRHODOPSN"/>
</dbReference>
<keyword evidence="4 11" id="KW-1133">Transmembrane helix</keyword>